<evidence type="ECO:0000256" key="13">
    <source>
        <dbReference type="ARBA" id="ARBA00023075"/>
    </source>
</evidence>
<dbReference type="PANTHER" id="PTHR43507">
    <property type="entry name" value="NADH-UBIQUINONE OXIDOREDUCTASE CHAIN 4"/>
    <property type="match status" value="1"/>
</dbReference>
<dbReference type="GO" id="GO:0048039">
    <property type="term" value="F:ubiquinone binding"/>
    <property type="evidence" value="ECO:0007669"/>
    <property type="project" value="TreeGrafter"/>
</dbReference>
<feature type="domain" description="NADH:ubiquinone oxidoreductase chain 4 N-terminal" evidence="19">
    <location>
        <begin position="1"/>
        <end position="98"/>
    </location>
</feature>
<evidence type="ECO:0000259" key="19">
    <source>
        <dbReference type="Pfam" id="PF01059"/>
    </source>
</evidence>
<feature type="transmembrane region" description="Helical" evidence="17">
    <location>
        <begin position="268"/>
        <end position="290"/>
    </location>
</feature>
<feature type="transmembrane region" description="Helical" evidence="17">
    <location>
        <begin position="177"/>
        <end position="199"/>
    </location>
</feature>
<comment type="catalytic activity">
    <reaction evidence="16 17">
        <text>a ubiquinone + NADH + 5 H(+)(in) = a ubiquinol + NAD(+) + 4 H(+)(out)</text>
        <dbReference type="Rhea" id="RHEA:29091"/>
        <dbReference type="Rhea" id="RHEA-COMP:9565"/>
        <dbReference type="Rhea" id="RHEA-COMP:9566"/>
        <dbReference type="ChEBI" id="CHEBI:15378"/>
        <dbReference type="ChEBI" id="CHEBI:16389"/>
        <dbReference type="ChEBI" id="CHEBI:17976"/>
        <dbReference type="ChEBI" id="CHEBI:57540"/>
        <dbReference type="ChEBI" id="CHEBI:57945"/>
        <dbReference type="EC" id="7.1.1.2"/>
    </reaction>
</comment>
<keyword evidence="13 17" id="KW-0830">Ubiquinone</keyword>
<accession>W5R4D7</accession>
<comment type="subcellular location">
    <subcellularLocation>
        <location evidence="2 17">Mitochondrion membrane</location>
        <topology evidence="2 17">Multi-pass membrane protein</topology>
    </subcellularLocation>
</comment>
<evidence type="ECO:0000256" key="3">
    <source>
        <dbReference type="ARBA" id="ARBA00009025"/>
    </source>
</evidence>
<dbReference type="GO" id="GO:0042773">
    <property type="term" value="P:ATP synthesis coupled electron transport"/>
    <property type="evidence" value="ECO:0007669"/>
    <property type="project" value="InterPro"/>
</dbReference>
<name>W5R4D7_9ARAC</name>
<dbReference type="Pfam" id="PF01059">
    <property type="entry name" value="Oxidored_q5_N"/>
    <property type="match status" value="1"/>
</dbReference>
<dbReference type="AlphaFoldDB" id="W5R4D7"/>
<evidence type="ECO:0000256" key="1">
    <source>
        <dbReference type="ARBA" id="ARBA00003257"/>
    </source>
</evidence>
<dbReference type="PANTHER" id="PTHR43507:SF20">
    <property type="entry name" value="NADH-UBIQUINONE OXIDOREDUCTASE CHAIN 4"/>
    <property type="match status" value="1"/>
</dbReference>
<evidence type="ECO:0000256" key="10">
    <source>
        <dbReference type="ARBA" id="ARBA00022982"/>
    </source>
</evidence>
<dbReference type="InterPro" id="IPR003918">
    <property type="entry name" value="NADH_UbQ_OxRdtase"/>
</dbReference>
<evidence type="ECO:0000256" key="15">
    <source>
        <dbReference type="ARBA" id="ARBA00023136"/>
    </source>
</evidence>
<evidence type="ECO:0000256" key="6">
    <source>
        <dbReference type="ARBA" id="ARBA00022448"/>
    </source>
</evidence>
<dbReference type="GO" id="GO:0031966">
    <property type="term" value="C:mitochondrial membrane"/>
    <property type="evidence" value="ECO:0007669"/>
    <property type="project" value="UniProtKB-SubCell"/>
</dbReference>
<feature type="transmembrane region" description="Helical" evidence="17">
    <location>
        <begin position="364"/>
        <end position="392"/>
    </location>
</feature>
<keyword evidence="12 17" id="KW-0520">NAD</keyword>
<feature type="transmembrane region" description="Helical" evidence="17">
    <location>
        <begin position="54"/>
        <end position="72"/>
    </location>
</feature>
<feature type="transmembrane region" description="Helical" evidence="17">
    <location>
        <begin position="404"/>
        <end position="424"/>
    </location>
</feature>
<keyword evidence="7 17" id="KW-0679">Respiratory chain</keyword>
<keyword evidence="6 17" id="KW-0813">Transport</keyword>
<evidence type="ECO:0000256" key="7">
    <source>
        <dbReference type="ARBA" id="ARBA00022660"/>
    </source>
</evidence>
<feature type="transmembrane region" description="Helical" evidence="17">
    <location>
        <begin position="324"/>
        <end position="344"/>
    </location>
</feature>
<evidence type="ECO:0000256" key="11">
    <source>
        <dbReference type="ARBA" id="ARBA00022989"/>
    </source>
</evidence>
<keyword evidence="9" id="KW-1278">Translocase</keyword>
<gene>
    <name evidence="20" type="primary">NAD4</name>
</gene>
<evidence type="ECO:0000256" key="2">
    <source>
        <dbReference type="ARBA" id="ARBA00004225"/>
    </source>
</evidence>
<keyword evidence="11 17" id="KW-1133">Transmembrane helix</keyword>
<keyword evidence="15 17" id="KW-0472">Membrane</keyword>
<evidence type="ECO:0000256" key="5">
    <source>
        <dbReference type="ARBA" id="ARBA00021006"/>
    </source>
</evidence>
<feature type="transmembrane region" description="Helical" evidence="17">
    <location>
        <begin position="21"/>
        <end position="48"/>
    </location>
</feature>
<feature type="transmembrane region" description="Helical" evidence="17">
    <location>
        <begin position="296"/>
        <end position="317"/>
    </location>
</feature>
<dbReference type="GO" id="GO:0015990">
    <property type="term" value="P:electron transport coupled proton transport"/>
    <property type="evidence" value="ECO:0007669"/>
    <property type="project" value="TreeGrafter"/>
</dbReference>
<evidence type="ECO:0000256" key="16">
    <source>
        <dbReference type="ARBA" id="ARBA00049551"/>
    </source>
</evidence>
<evidence type="ECO:0000256" key="12">
    <source>
        <dbReference type="ARBA" id="ARBA00023027"/>
    </source>
</evidence>
<feature type="domain" description="NADH:quinone oxidoreductase/Mrp antiporter transmembrane" evidence="18">
    <location>
        <begin position="103"/>
        <end position="379"/>
    </location>
</feature>
<dbReference type="GO" id="GO:0003954">
    <property type="term" value="F:NADH dehydrogenase activity"/>
    <property type="evidence" value="ECO:0007669"/>
    <property type="project" value="TreeGrafter"/>
</dbReference>
<dbReference type="GO" id="GO:0008137">
    <property type="term" value="F:NADH dehydrogenase (ubiquinone) activity"/>
    <property type="evidence" value="ECO:0007669"/>
    <property type="project" value="UniProtKB-UniRule"/>
</dbReference>
<keyword evidence="14 17" id="KW-0496">Mitochondrion</keyword>
<comment type="similarity">
    <text evidence="3 17">Belongs to the complex I subunit 4 family.</text>
</comment>
<sequence length="438" mass="49503">MISLVAGVFGMIFVTYWLDSSFVFALICLMMMFCFLCLDGVSYVGLSWCFGGDLMSVGMMIISFWVIGLMYLSGGYYGGMYDCFYKVVVVVLLFLLLLSFMVMDLFLFYVSFESVLIPTLILIVGWGYQPERLRAGLYMLFYTLVASLPLLLCLLYLYNYFGSVCYFILMDLSIGGWWVVALFMAFLVKLPMYFLHLWLPRAHVEAPVAGSMILAGVLLKLGGYGLFRIFLLARYWIIYNCDYLMSLGLMGGLIVGFVCVGQVDMKMLVAYSSVVHMSLVMGGVLVGNFLGGWGGFVMMLAHGLCSSCLFCLVNVLYERFHSRSVVIISGVLIIFPSLGLWWFLVCVCNMSAPPSFGLVGEMMLLVGLIGYDFIMMLPLCGISFISAVFSLYLYNVVQHGKSWLVWYGCDVVVREYLLFFFHWVPLNLMFVDMNMWGE</sequence>
<protein>
    <recommendedName>
        <fullName evidence="5 17">NADH-ubiquinone oxidoreductase chain 4</fullName>
        <ecNumber evidence="4 17">7.1.1.2</ecNumber>
    </recommendedName>
</protein>
<proteinExistence type="inferred from homology"/>
<feature type="transmembrane region" description="Helical" evidence="17">
    <location>
        <begin position="135"/>
        <end position="157"/>
    </location>
</feature>
<organism evidence="20">
    <name type="scientific">Pseudocellus gertschi</name>
    <dbReference type="NCBI Taxonomy" id="1329481"/>
    <lineage>
        <taxon>Eukaryota</taxon>
        <taxon>Metazoa</taxon>
        <taxon>Ecdysozoa</taxon>
        <taxon>Arthropoda</taxon>
        <taxon>Chelicerata</taxon>
        <taxon>Arachnida</taxon>
        <taxon>Ricinulei</taxon>
        <taxon>Ricinoididae</taxon>
        <taxon>Pseudocellus</taxon>
    </lineage>
</organism>
<dbReference type="EC" id="7.1.1.2" evidence="4 17"/>
<evidence type="ECO:0000256" key="17">
    <source>
        <dbReference type="RuleBase" id="RU003297"/>
    </source>
</evidence>
<feature type="transmembrane region" description="Helical" evidence="17">
    <location>
        <begin position="211"/>
        <end position="237"/>
    </location>
</feature>
<dbReference type="InterPro" id="IPR001750">
    <property type="entry name" value="ND/Mrp_TM"/>
</dbReference>
<reference evidence="20" key="1">
    <citation type="submission" date="2013-02" db="EMBL/GenBank/DDBJ databases">
        <title>Variation between mitochondrial genomes of Ricinulei.</title>
        <authorList>
            <person name="Fahrein K."/>
            <person name="Podsiadlowski L."/>
            <person name="Talarico G."/>
        </authorList>
    </citation>
    <scope>NUCLEOTIDE SEQUENCE</scope>
</reference>
<feature type="transmembrane region" description="Helical" evidence="17">
    <location>
        <begin position="243"/>
        <end position="261"/>
    </location>
</feature>
<evidence type="ECO:0000256" key="4">
    <source>
        <dbReference type="ARBA" id="ARBA00012944"/>
    </source>
</evidence>
<dbReference type="EMBL" id="KC688691">
    <property type="protein sequence ID" value="AGL11940.1"/>
    <property type="molecule type" value="Genomic_DNA"/>
</dbReference>
<evidence type="ECO:0000313" key="20">
    <source>
        <dbReference type="EMBL" id="AGL11940.1"/>
    </source>
</evidence>
<geneLocation type="mitochondrion" evidence="20"/>
<keyword evidence="8 17" id="KW-0812">Transmembrane</keyword>
<feature type="transmembrane region" description="Helical" evidence="17">
    <location>
        <begin position="84"/>
        <end position="102"/>
    </location>
</feature>
<evidence type="ECO:0000256" key="9">
    <source>
        <dbReference type="ARBA" id="ARBA00022967"/>
    </source>
</evidence>
<evidence type="ECO:0000259" key="18">
    <source>
        <dbReference type="Pfam" id="PF00361"/>
    </source>
</evidence>
<comment type="function">
    <text evidence="17">Core subunit of the mitochondrial membrane respiratory chain NADH dehydrogenase (Complex I) which catalyzes electron transfer from NADH through the respiratory chain, using ubiquinone as an electron acceptor. Essential for the catalytic activity and assembly of complex I.</text>
</comment>
<feature type="transmembrane region" description="Helical" evidence="17">
    <location>
        <begin position="108"/>
        <end position="128"/>
    </location>
</feature>
<evidence type="ECO:0000256" key="14">
    <source>
        <dbReference type="ARBA" id="ARBA00023128"/>
    </source>
</evidence>
<keyword evidence="10 17" id="KW-0249">Electron transport</keyword>
<dbReference type="InterPro" id="IPR000260">
    <property type="entry name" value="NADH4_N"/>
</dbReference>
<evidence type="ECO:0000256" key="8">
    <source>
        <dbReference type="ARBA" id="ARBA00022692"/>
    </source>
</evidence>
<comment type="function">
    <text evidence="1">Core subunit of the mitochondrial membrane respiratory chain NADH dehydrogenase (Complex I) that is believed to belong to the minimal assembly required for catalysis. Complex I functions in the transfer of electrons from NADH to the respiratory chain. The immediate electron acceptor for the enzyme is believed to be ubiquinone.</text>
</comment>
<dbReference type="Pfam" id="PF00361">
    <property type="entry name" value="Proton_antipo_M"/>
    <property type="match status" value="1"/>
</dbReference>
<dbReference type="PRINTS" id="PR01437">
    <property type="entry name" value="NUOXDRDTASE4"/>
</dbReference>